<dbReference type="CDD" id="cd01949">
    <property type="entry name" value="GGDEF"/>
    <property type="match status" value="1"/>
</dbReference>
<dbReference type="PANTHER" id="PTHR33121:SF79">
    <property type="entry name" value="CYCLIC DI-GMP PHOSPHODIESTERASE PDED-RELATED"/>
    <property type="match status" value="1"/>
</dbReference>
<feature type="transmembrane region" description="Helical" evidence="1">
    <location>
        <begin position="202"/>
        <end position="220"/>
    </location>
</feature>
<dbReference type="PANTHER" id="PTHR33121">
    <property type="entry name" value="CYCLIC DI-GMP PHOSPHODIESTERASE PDEF"/>
    <property type="match status" value="1"/>
</dbReference>
<name>A0A1C2IU67_ACITH</name>
<keyword evidence="1" id="KW-0472">Membrane</keyword>
<feature type="transmembrane region" description="Helical" evidence="1">
    <location>
        <begin position="21"/>
        <end position="43"/>
    </location>
</feature>
<dbReference type="OrthoDB" id="9813903at2"/>
<organism evidence="4 5">
    <name type="scientific">Acidithiobacillus thiooxidans</name>
    <name type="common">Thiobacillus thiooxidans</name>
    <dbReference type="NCBI Taxonomy" id="930"/>
    <lineage>
        <taxon>Bacteria</taxon>
        <taxon>Pseudomonadati</taxon>
        <taxon>Pseudomonadota</taxon>
        <taxon>Acidithiobacillia</taxon>
        <taxon>Acidithiobacillales</taxon>
        <taxon>Acidithiobacillaceae</taxon>
        <taxon>Acidithiobacillus</taxon>
    </lineage>
</organism>
<protein>
    <recommendedName>
        <fullName evidence="6">Diguanylate cyclase</fullName>
    </recommendedName>
</protein>
<dbReference type="Pfam" id="PF13185">
    <property type="entry name" value="GAF_2"/>
    <property type="match status" value="1"/>
</dbReference>
<dbReference type="InterPro" id="IPR043128">
    <property type="entry name" value="Rev_trsase/Diguanyl_cyclase"/>
</dbReference>
<reference evidence="4" key="1">
    <citation type="journal article" date="2016" name="Int. J. Mol. Sci.">
        <title>Comparative genomics of the extreme acidophile Acidithiobacillus thiooxidans reveals intraspecific divergence and niche adaptation.</title>
        <authorList>
            <person name="Zhang X."/>
            <person name="Feng X."/>
            <person name="Tao J."/>
            <person name="Ma L."/>
            <person name="Xiao Y."/>
            <person name="Liang Y."/>
            <person name="Liu X."/>
            <person name="Yin H."/>
        </authorList>
    </citation>
    <scope>NUCLEOTIDE SEQUENCE [LARGE SCALE GENOMIC DNA]</scope>
    <source>
        <strain evidence="4">DXS-W</strain>
    </source>
</reference>
<dbReference type="Gene3D" id="3.20.20.450">
    <property type="entry name" value="EAL domain"/>
    <property type="match status" value="1"/>
</dbReference>
<dbReference type="NCBIfam" id="TIGR00254">
    <property type="entry name" value="GGDEF"/>
    <property type="match status" value="1"/>
</dbReference>
<feature type="domain" description="GGDEF" evidence="3">
    <location>
        <begin position="729"/>
        <end position="868"/>
    </location>
</feature>
<keyword evidence="1" id="KW-1133">Transmembrane helix</keyword>
<dbReference type="SUPFAM" id="SSF141868">
    <property type="entry name" value="EAL domain-like"/>
    <property type="match status" value="1"/>
</dbReference>
<evidence type="ECO:0008006" key="6">
    <source>
        <dbReference type="Google" id="ProtNLM"/>
    </source>
</evidence>
<dbReference type="InterPro" id="IPR029016">
    <property type="entry name" value="GAF-like_dom_sf"/>
</dbReference>
<dbReference type="AlphaFoldDB" id="A0A1C2IU67"/>
<dbReference type="SUPFAM" id="SSF55781">
    <property type="entry name" value="GAF domain-like"/>
    <property type="match status" value="2"/>
</dbReference>
<feature type="transmembrane region" description="Helical" evidence="1">
    <location>
        <begin position="166"/>
        <end position="190"/>
    </location>
</feature>
<evidence type="ECO:0000313" key="4">
    <source>
        <dbReference type="EMBL" id="OCX67438.1"/>
    </source>
</evidence>
<evidence type="ECO:0000259" key="2">
    <source>
        <dbReference type="PROSITE" id="PS50883"/>
    </source>
</evidence>
<dbReference type="InterPro" id="IPR001633">
    <property type="entry name" value="EAL_dom"/>
</dbReference>
<dbReference type="Gene3D" id="3.30.70.270">
    <property type="match status" value="1"/>
</dbReference>
<dbReference type="RefSeq" id="WP_065974956.1">
    <property type="nucleotide sequence ID" value="NZ_LWRY01000318.1"/>
</dbReference>
<keyword evidence="1" id="KW-0812">Transmembrane</keyword>
<dbReference type="PROSITE" id="PS50883">
    <property type="entry name" value="EAL"/>
    <property type="match status" value="1"/>
</dbReference>
<feature type="transmembrane region" description="Helical" evidence="1">
    <location>
        <begin position="226"/>
        <end position="243"/>
    </location>
</feature>
<dbReference type="Proteomes" id="UP000095008">
    <property type="component" value="Unassembled WGS sequence"/>
</dbReference>
<feature type="transmembrane region" description="Helical" evidence="1">
    <location>
        <begin position="250"/>
        <end position="270"/>
    </location>
</feature>
<proteinExistence type="predicted"/>
<dbReference type="GO" id="GO:0071111">
    <property type="term" value="F:cyclic-guanylate-specific phosphodiesterase activity"/>
    <property type="evidence" value="ECO:0007669"/>
    <property type="project" value="InterPro"/>
</dbReference>
<dbReference type="EMBL" id="LWRY01000318">
    <property type="protein sequence ID" value="OCX67438.1"/>
    <property type="molecule type" value="Genomic_DNA"/>
</dbReference>
<evidence type="ECO:0000259" key="3">
    <source>
        <dbReference type="PROSITE" id="PS50887"/>
    </source>
</evidence>
<dbReference type="SUPFAM" id="SSF55073">
    <property type="entry name" value="Nucleotide cyclase"/>
    <property type="match status" value="1"/>
</dbReference>
<dbReference type="InterPro" id="IPR050706">
    <property type="entry name" value="Cyclic-di-GMP_PDE-like"/>
</dbReference>
<dbReference type="InterPro" id="IPR000160">
    <property type="entry name" value="GGDEF_dom"/>
</dbReference>
<dbReference type="SMART" id="SM00065">
    <property type="entry name" value="GAF"/>
    <property type="match status" value="1"/>
</dbReference>
<dbReference type="Pfam" id="PF00563">
    <property type="entry name" value="EAL"/>
    <property type="match status" value="1"/>
</dbReference>
<dbReference type="Pfam" id="PF00990">
    <property type="entry name" value="GGDEF"/>
    <property type="match status" value="1"/>
</dbReference>
<dbReference type="Gene3D" id="3.30.450.40">
    <property type="match status" value="2"/>
</dbReference>
<gene>
    <name evidence="4" type="ORF">A6M23_20975</name>
</gene>
<dbReference type="PROSITE" id="PS50887">
    <property type="entry name" value="GGDEF"/>
    <property type="match status" value="1"/>
</dbReference>
<evidence type="ECO:0000256" key="1">
    <source>
        <dbReference type="SAM" id="Phobius"/>
    </source>
</evidence>
<comment type="caution">
    <text evidence="4">The sequence shown here is derived from an EMBL/GenBank/DDBJ whole genome shotgun (WGS) entry which is preliminary data.</text>
</comment>
<dbReference type="SMART" id="SM00052">
    <property type="entry name" value="EAL"/>
    <property type="match status" value="1"/>
</dbReference>
<accession>A0A1C2IU67</accession>
<feature type="transmembrane region" description="Helical" evidence="1">
    <location>
        <begin position="72"/>
        <end position="88"/>
    </location>
</feature>
<dbReference type="InterPro" id="IPR035919">
    <property type="entry name" value="EAL_sf"/>
</dbReference>
<feature type="domain" description="EAL" evidence="2">
    <location>
        <begin position="871"/>
        <end position="1122"/>
    </location>
</feature>
<dbReference type="CDD" id="cd01948">
    <property type="entry name" value="EAL"/>
    <property type="match status" value="1"/>
</dbReference>
<dbReference type="FunFam" id="3.30.70.270:FF:000001">
    <property type="entry name" value="Diguanylate cyclase domain protein"/>
    <property type="match status" value="1"/>
</dbReference>
<dbReference type="SMART" id="SM00267">
    <property type="entry name" value="GGDEF"/>
    <property type="match status" value="1"/>
</dbReference>
<evidence type="ECO:0000313" key="5">
    <source>
        <dbReference type="Proteomes" id="UP000095008"/>
    </source>
</evidence>
<dbReference type="InterPro" id="IPR003018">
    <property type="entry name" value="GAF"/>
</dbReference>
<keyword evidence="5" id="KW-1185">Reference proteome</keyword>
<dbReference type="InterPro" id="IPR029787">
    <property type="entry name" value="Nucleotide_cyclase"/>
</dbReference>
<feature type="transmembrane region" description="Helical" evidence="1">
    <location>
        <begin position="133"/>
        <end position="154"/>
    </location>
</feature>
<sequence>MKSFAEIQLPALSRPSSLRQVFLLNVGFFGGHLLLTVFAALIFSHSLAGHFWPIWPAAGITAYGLLVWGPRVIPGLLIASLLGGHFFIDLHWGINIWFACSEIMGSWLGSLLLRRFCPGWAGLQTVRHSIAYLLLFAGIPSLFTAGLTGAGGWLFTKATGNIPHLILFWTMAKAAAIINISTLFLLFFHGKPAQKTYLDKRFLLLGTGTLGAIILLFFQTYPSGNLAVGAVFLLILPFLWMLANYPARLVYPLAAIGFLLALVGTSMGYGPYEHSHNLYPETLAQMVGILLESIGLIAAAMMYERNHAATALETANRELEQRVFARSQDLQIRNRELQIRDAFLQSVTEVNRLFAAIEPLELSLILVRFCEILVTRMHLAAAWIGVVDEHTGQINIPAKAGELATPLSKIQLFCWATAEHTQSPSGRAITENRTLLFGARDPLFEPWQDLIKTHRMGGSIYTPFVWPDGRRGVIALYRFDDSVFPNAIVELLERLSEDLTAFLRQRKVAQQLDDARILQKTMLISGDIALQAREAPQMLQQICEELIHSGLFNAAFIIRPDEHGVFQALALAGHHVEWILQRRWSIHPDEVPDGQSLTSQAWRKREKLIVQDYLRALGPETDWYAEASQNQWRSVATFPVYHRQECWAMLNVIGPRPDLFNQEITEVLQQIALLVGHALDEIHLKSELLEERQRQSHLARHDALTGLANRRGFTEFLHPAMARARRNNRLLAVAMLDLDDFKPVNDQYGHATGDLLLQEVAARLSQALRQSDHLARLGGDEFVLVWDNLQNRDQIPPILTKIEKTLAEPYFLGGLPGIHVGISAGLTFYPHTENDQSDADLLLRQADHALYQAKQHKARRNQFWSLFAEAQNNEHIRIQTLLHEGQMVLQYQPVLDLRQERIVGVEALARLNNKAEAISPGDFLPYLEPEDQWRLTELVLNQIAGDWQAWKEAGIDLWISLNILPGSLISSVTLERLQNLLDGCAIPPQSLILEILESEELRSLESSAESIRSLQKQGYRIGLDDVGAGYASLLYLKELPVDEIKIDQAFVRNLGENPNDLHFLRAILDIGISQNVEIIVEGVENQSILNVLRLMQAPMLQGYAVARPMWASELPAWLSSNTQAMNANHEIKFDLLQLYAEVIDYQKTITNLLTSNPDWFLQLSPWSSCHCPIQQRLKQLNAMDLSDLEKAHRDYHAILEALVPTLESGSVVDIYPLQRQGEAVLQQITLAMRLQPRN</sequence>